<proteinExistence type="predicted"/>
<dbReference type="AlphaFoldDB" id="A0A7I4Y2L4"/>
<accession>A0A7I4Y2L4</accession>
<protein>
    <submittedName>
        <fullName evidence="2">Endonuclease-reverse transcriptase HmRTE-e01</fullName>
    </submittedName>
</protein>
<dbReference type="OrthoDB" id="5815649at2759"/>
<sequence length="138" mass="16693">MAPREERRYSTRFGTTLGISLYTQVQKGIRSCKLHHRTKIRDADEYAKKSKVRWAGHVIRYDDRWTRAVTEWIPRDVKRTKGRPLARWSDFTKALNKEKVVPRVPLARTSHWTTLARDREEWRRYWRSLEEIDDHNDS</sequence>
<dbReference type="OMA" id="ARTSHWT"/>
<reference evidence="2" key="1">
    <citation type="submission" date="2020-12" db="UniProtKB">
        <authorList>
            <consortium name="WormBaseParasite"/>
        </authorList>
    </citation>
    <scope>IDENTIFICATION</scope>
    <source>
        <strain evidence="2">MHco3</strain>
    </source>
</reference>
<evidence type="ECO:0000313" key="2">
    <source>
        <dbReference type="WBParaSite" id="HCON_00040720-00001"/>
    </source>
</evidence>
<evidence type="ECO:0000313" key="1">
    <source>
        <dbReference type="Proteomes" id="UP000025227"/>
    </source>
</evidence>
<keyword evidence="1" id="KW-1185">Reference proteome</keyword>
<organism evidence="1 2">
    <name type="scientific">Haemonchus contortus</name>
    <name type="common">Barber pole worm</name>
    <dbReference type="NCBI Taxonomy" id="6289"/>
    <lineage>
        <taxon>Eukaryota</taxon>
        <taxon>Metazoa</taxon>
        <taxon>Ecdysozoa</taxon>
        <taxon>Nematoda</taxon>
        <taxon>Chromadorea</taxon>
        <taxon>Rhabditida</taxon>
        <taxon>Rhabditina</taxon>
        <taxon>Rhabditomorpha</taxon>
        <taxon>Strongyloidea</taxon>
        <taxon>Trichostrongylidae</taxon>
        <taxon>Haemonchus</taxon>
    </lineage>
</organism>
<name>A0A7I4Y2L4_HAECO</name>
<dbReference type="Proteomes" id="UP000025227">
    <property type="component" value="Unplaced"/>
</dbReference>
<dbReference type="WBParaSite" id="HCON_00040720-00001">
    <property type="protein sequence ID" value="HCON_00040720-00001"/>
    <property type="gene ID" value="HCON_00040720"/>
</dbReference>